<dbReference type="Gene3D" id="1.20.1250.20">
    <property type="entry name" value="MFS general substrate transporter like domains"/>
    <property type="match status" value="1"/>
</dbReference>
<dbReference type="EMBL" id="JBBNAF010000010">
    <property type="protein sequence ID" value="KAK9106312.1"/>
    <property type="molecule type" value="Genomic_DNA"/>
</dbReference>
<comment type="subcellular location">
    <subcellularLocation>
        <location evidence="1">Membrane</location>
        <topology evidence="1">Multi-pass membrane protein</topology>
    </subcellularLocation>
</comment>
<comment type="similarity">
    <text evidence="2">Belongs to the major facilitator superfamily. Sugar transporter (TC 2.A.1.1) family.</text>
</comment>
<keyword evidence="6 7" id="KW-0472">Membrane</keyword>
<dbReference type="InterPro" id="IPR005828">
    <property type="entry name" value="MFS_sugar_transport-like"/>
</dbReference>
<dbReference type="InterPro" id="IPR020846">
    <property type="entry name" value="MFS_dom"/>
</dbReference>
<dbReference type="AlphaFoldDB" id="A0AAP0F9D7"/>
<evidence type="ECO:0000256" key="4">
    <source>
        <dbReference type="ARBA" id="ARBA00022692"/>
    </source>
</evidence>
<dbReference type="GO" id="GO:0016020">
    <property type="term" value="C:membrane"/>
    <property type="evidence" value="ECO:0007669"/>
    <property type="project" value="UniProtKB-SubCell"/>
</dbReference>
<evidence type="ECO:0000313" key="10">
    <source>
        <dbReference type="Proteomes" id="UP001420932"/>
    </source>
</evidence>
<dbReference type="SUPFAM" id="SSF103473">
    <property type="entry name" value="MFS general substrate transporter"/>
    <property type="match status" value="1"/>
</dbReference>
<protein>
    <recommendedName>
        <fullName evidence="8">Major facilitator superfamily (MFS) profile domain-containing protein</fullName>
    </recommendedName>
</protein>
<dbReference type="GO" id="GO:0015144">
    <property type="term" value="F:carbohydrate transmembrane transporter activity"/>
    <property type="evidence" value="ECO:0007669"/>
    <property type="project" value="InterPro"/>
</dbReference>
<dbReference type="PROSITE" id="PS50850">
    <property type="entry name" value="MFS"/>
    <property type="match status" value="1"/>
</dbReference>
<keyword evidence="10" id="KW-1185">Reference proteome</keyword>
<reference evidence="9 10" key="1">
    <citation type="submission" date="2024-01" db="EMBL/GenBank/DDBJ databases">
        <title>Genome assemblies of Stephania.</title>
        <authorList>
            <person name="Yang L."/>
        </authorList>
    </citation>
    <scope>NUCLEOTIDE SEQUENCE [LARGE SCALE GENOMIC DNA]</scope>
    <source>
        <strain evidence="9">YNDBR</strain>
        <tissue evidence="9">Leaf</tissue>
    </source>
</reference>
<dbReference type="PANTHER" id="PTHR23500">
    <property type="entry name" value="SOLUTE CARRIER FAMILY 2, FACILITATED GLUCOSE TRANSPORTER"/>
    <property type="match status" value="1"/>
</dbReference>
<feature type="transmembrane region" description="Helical" evidence="7">
    <location>
        <begin position="75"/>
        <end position="91"/>
    </location>
</feature>
<dbReference type="Proteomes" id="UP001420932">
    <property type="component" value="Unassembled WGS sequence"/>
</dbReference>
<proteinExistence type="inferred from homology"/>
<feature type="transmembrane region" description="Helical" evidence="7">
    <location>
        <begin position="134"/>
        <end position="157"/>
    </location>
</feature>
<comment type="caution">
    <text evidence="9">The sequence shown here is derived from an EMBL/GenBank/DDBJ whole genome shotgun (WGS) entry which is preliminary data.</text>
</comment>
<evidence type="ECO:0000256" key="5">
    <source>
        <dbReference type="ARBA" id="ARBA00022989"/>
    </source>
</evidence>
<evidence type="ECO:0000313" key="9">
    <source>
        <dbReference type="EMBL" id="KAK9106312.1"/>
    </source>
</evidence>
<evidence type="ECO:0000256" key="1">
    <source>
        <dbReference type="ARBA" id="ARBA00004141"/>
    </source>
</evidence>
<dbReference type="InterPro" id="IPR045262">
    <property type="entry name" value="STP/PLT_plant"/>
</dbReference>
<dbReference type="Pfam" id="PF00083">
    <property type="entry name" value="Sugar_tr"/>
    <property type="match status" value="1"/>
</dbReference>
<keyword evidence="4 7" id="KW-0812">Transmembrane</keyword>
<feature type="domain" description="Major facilitator superfamily (MFS) profile" evidence="8">
    <location>
        <begin position="1"/>
        <end position="161"/>
    </location>
</feature>
<evidence type="ECO:0000256" key="7">
    <source>
        <dbReference type="SAM" id="Phobius"/>
    </source>
</evidence>
<evidence type="ECO:0000256" key="6">
    <source>
        <dbReference type="ARBA" id="ARBA00023136"/>
    </source>
</evidence>
<accession>A0AAP0F9D7</accession>
<evidence type="ECO:0000256" key="3">
    <source>
        <dbReference type="ARBA" id="ARBA00022448"/>
    </source>
</evidence>
<feature type="transmembrane region" description="Helical" evidence="7">
    <location>
        <begin position="26"/>
        <end position="44"/>
    </location>
</feature>
<name>A0AAP0F9D7_9MAGN</name>
<dbReference type="InterPro" id="IPR036259">
    <property type="entry name" value="MFS_trans_sf"/>
</dbReference>
<evidence type="ECO:0000259" key="8">
    <source>
        <dbReference type="PROSITE" id="PS50850"/>
    </source>
</evidence>
<evidence type="ECO:0000256" key="2">
    <source>
        <dbReference type="ARBA" id="ARBA00010992"/>
    </source>
</evidence>
<sequence length="161" mass="16886">MSNETGKGNQYCKFDSQLLTSFTSSLAIYVVAALVASSFAASITRIFGRTLSMLLGGVVFLAGSALDGAATNVEMLIIGRLLLGVGIGFANQSEMAPAKIREALNIGFQLAITIGILVANAVNYDSNRIKGGFWLESVLLALAAVPAIIMTCFGLVLTRHP</sequence>
<dbReference type="PANTHER" id="PTHR23500:SF460">
    <property type="entry name" value="SUGAR TRANSPORT PROTEIN 11"/>
    <property type="match status" value="1"/>
</dbReference>
<gene>
    <name evidence="9" type="ORF">Syun_022323</name>
</gene>
<keyword evidence="5 7" id="KW-1133">Transmembrane helix</keyword>
<organism evidence="9 10">
    <name type="scientific">Stephania yunnanensis</name>
    <dbReference type="NCBI Taxonomy" id="152371"/>
    <lineage>
        <taxon>Eukaryota</taxon>
        <taxon>Viridiplantae</taxon>
        <taxon>Streptophyta</taxon>
        <taxon>Embryophyta</taxon>
        <taxon>Tracheophyta</taxon>
        <taxon>Spermatophyta</taxon>
        <taxon>Magnoliopsida</taxon>
        <taxon>Ranunculales</taxon>
        <taxon>Menispermaceae</taxon>
        <taxon>Menispermoideae</taxon>
        <taxon>Cissampelideae</taxon>
        <taxon>Stephania</taxon>
    </lineage>
</organism>
<feature type="transmembrane region" description="Helical" evidence="7">
    <location>
        <begin position="103"/>
        <end position="122"/>
    </location>
</feature>
<keyword evidence="3" id="KW-0813">Transport</keyword>